<dbReference type="InterPro" id="IPR018170">
    <property type="entry name" value="Aldo/ket_reductase_CS"/>
</dbReference>
<comment type="caution">
    <text evidence="2">The sequence shown here is derived from an EMBL/GenBank/DDBJ whole genome shotgun (WGS) entry which is preliminary data.</text>
</comment>
<dbReference type="Proteomes" id="UP001146120">
    <property type="component" value="Unassembled WGS sequence"/>
</dbReference>
<dbReference type="AlphaFoldDB" id="A0AAV2ZLU9"/>
<dbReference type="InterPro" id="IPR023210">
    <property type="entry name" value="NADP_OxRdtase_dom"/>
</dbReference>
<dbReference type="PRINTS" id="PR00069">
    <property type="entry name" value="ALDKETRDTASE"/>
</dbReference>
<dbReference type="SUPFAM" id="SSF51430">
    <property type="entry name" value="NAD(P)-linked oxidoreductase"/>
    <property type="match status" value="1"/>
</dbReference>
<dbReference type="InterPro" id="IPR036812">
    <property type="entry name" value="NAD(P)_OxRdtase_dom_sf"/>
</dbReference>
<dbReference type="EMBL" id="DAKRPA010000001">
    <property type="protein sequence ID" value="DBA05432.1"/>
    <property type="molecule type" value="Genomic_DNA"/>
</dbReference>
<accession>A0AAV2ZLU9</accession>
<keyword evidence="3" id="KW-1185">Reference proteome</keyword>
<dbReference type="Pfam" id="PF00248">
    <property type="entry name" value="Aldo_ket_red"/>
    <property type="match status" value="1"/>
</dbReference>
<name>A0AAV2ZLU9_9STRA</name>
<organism evidence="2 3">
    <name type="scientific">Lagenidium giganteum</name>
    <dbReference type="NCBI Taxonomy" id="4803"/>
    <lineage>
        <taxon>Eukaryota</taxon>
        <taxon>Sar</taxon>
        <taxon>Stramenopiles</taxon>
        <taxon>Oomycota</taxon>
        <taxon>Peronosporomycetes</taxon>
        <taxon>Pythiales</taxon>
        <taxon>Pythiaceae</taxon>
    </lineage>
</organism>
<reference evidence="2" key="1">
    <citation type="submission" date="2022-11" db="EMBL/GenBank/DDBJ databases">
        <authorList>
            <person name="Morgan W.R."/>
            <person name="Tartar A."/>
        </authorList>
    </citation>
    <scope>NUCLEOTIDE SEQUENCE</scope>
    <source>
        <strain evidence="2">ARSEF 373</strain>
    </source>
</reference>
<dbReference type="GO" id="GO:0016491">
    <property type="term" value="F:oxidoreductase activity"/>
    <property type="evidence" value="ECO:0007669"/>
    <property type="project" value="InterPro"/>
</dbReference>
<evidence type="ECO:0000313" key="2">
    <source>
        <dbReference type="EMBL" id="DBA05432.1"/>
    </source>
</evidence>
<gene>
    <name evidence="2" type="ORF">N0F65_007594</name>
</gene>
<dbReference type="PANTHER" id="PTHR43827">
    <property type="entry name" value="2,5-DIKETO-D-GLUCONIC ACID REDUCTASE"/>
    <property type="match status" value="1"/>
</dbReference>
<reference evidence="2" key="2">
    <citation type="journal article" date="2023" name="Microbiol Resour">
        <title>Decontamination and Annotation of the Draft Genome Sequence of the Oomycete Lagenidium giganteum ARSEF 373.</title>
        <authorList>
            <person name="Morgan W.R."/>
            <person name="Tartar A."/>
        </authorList>
    </citation>
    <scope>NUCLEOTIDE SEQUENCE</scope>
    <source>
        <strain evidence="2">ARSEF 373</strain>
    </source>
</reference>
<dbReference type="PANTHER" id="PTHR43827:SF13">
    <property type="entry name" value="ALDO_KETO REDUCTASE FAMILY PROTEIN"/>
    <property type="match status" value="1"/>
</dbReference>
<feature type="domain" description="NADP-dependent oxidoreductase" evidence="1">
    <location>
        <begin position="34"/>
        <end position="102"/>
    </location>
</feature>
<dbReference type="PROSITE" id="PS00798">
    <property type="entry name" value="ALDOKETO_REDUCTASE_1"/>
    <property type="match status" value="1"/>
</dbReference>
<protein>
    <recommendedName>
        <fullName evidence="1">NADP-dependent oxidoreductase domain-containing protein</fullName>
    </recommendedName>
</protein>
<dbReference type="InterPro" id="IPR020471">
    <property type="entry name" value="AKR"/>
</dbReference>
<evidence type="ECO:0000259" key="1">
    <source>
        <dbReference type="Pfam" id="PF00248"/>
    </source>
</evidence>
<sequence>LKLGYRHIDTAQCYQNEDDVGRAVKDSGIPPSEFYIDLMPLHAPGDKKLRAETWRALEELHAQGLLRDIGVSNFGEARLKKLEETAKVALCVNLIELHPWLTLRTATSMVCSRQEVINSPTQWLGLLPRS</sequence>
<feature type="non-terminal residue" evidence="2">
    <location>
        <position position="1"/>
    </location>
</feature>
<dbReference type="Gene3D" id="3.20.20.100">
    <property type="entry name" value="NADP-dependent oxidoreductase domain"/>
    <property type="match status" value="2"/>
</dbReference>
<proteinExistence type="predicted"/>
<evidence type="ECO:0000313" key="3">
    <source>
        <dbReference type="Proteomes" id="UP001146120"/>
    </source>
</evidence>